<dbReference type="OrthoDB" id="3345971at2759"/>
<dbReference type="GeneID" id="19316915"/>
<name>A0A061H9N3_9BASI</name>
<dbReference type="KEGG" id="pfp:PFL1_02801"/>
<feature type="compositionally biased region" description="Basic and acidic residues" evidence="1">
    <location>
        <begin position="494"/>
        <end position="509"/>
    </location>
</feature>
<dbReference type="EMBL" id="KE361630">
    <property type="protein sequence ID" value="EPQ29582.1"/>
    <property type="molecule type" value="Genomic_DNA"/>
</dbReference>
<organism evidence="2 3">
    <name type="scientific">Pseudozyma flocculosa PF-1</name>
    <dbReference type="NCBI Taxonomy" id="1277687"/>
    <lineage>
        <taxon>Eukaryota</taxon>
        <taxon>Fungi</taxon>
        <taxon>Dikarya</taxon>
        <taxon>Basidiomycota</taxon>
        <taxon>Ustilaginomycotina</taxon>
        <taxon>Ustilaginomycetes</taxon>
        <taxon>Ustilaginales</taxon>
        <taxon>Ustilaginaceae</taxon>
        <taxon>Pseudozyma</taxon>
    </lineage>
</organism>
<accession>A0A061H9N3</accession>
<feature type="region of interest" description="Disordered" evidence="1">
    <location>
        <begin position="489"/>
        <end position="522"/>
    </location>
</feature>
<evidence type="ECO:0000313" key="2">
    <source>
        <dbReference type="EMBL" id="EPQ29582.1"/>
    </source>
</evidence>
<dbReference type="RefSeq" id="XP_007878506.1">
    <property type="nucleotide sequence ID" value="XM_007880315.1"/>
</dbReference>
<dbReference type="AlphaFoldDB" id="A0A061H9N3"/>
<reference evidence="2 3" key="1">
    <citation type="journal article" date="2013" name="Plant Cell">
        <title>The transition from a phytopathogenic smut ancestor to an anamorphic biocontrol agent deciphered by comparative whole-genome analysis.</title>
        <authorList>
            <person name="Lefebvre F."/>
            <person name="Joly D.L."/>
            <person name="Labbe C."/>
            <person name="Teichmann B."/>
            <person name="Linning R."/>
            <person name="Belzile F."/>
            <person name="Bakkeren G."/>
            <person name="Belanger R.R."/>
        </authorList>
    </citation>
    <scope>NUCLEOTIDE SEQUENCE [LARGE SCALE GENOMIC DNA]</scope>
    <source>
        <strain evidence="2 3">PF-1</strain>
    </source>
</reference>
<dbReference type="Proteomes" id="UP000053664">
    <property type="component" value="Unassembled WGS sequence"/>
</dbReference>
<protein>
    <recommendedName>
        <fullName evidence="4">Arrestin-like N-terminal domain-containing protein</fullName>
    </recommendedName>
</protein>
<proteinExistence type="predicted"/>
<evidence type="ECO:0000313" key="3">
    <source>
        <dbReference type="Proteomes" id="UP000053664"/>
    </source>
</evidence>
<gene>
    <name evidence="2" type="ORF">PFL1_02801</name>
</gene>
<evidence type="ECO:0000256" key="1">
    <source>
        <dbReference type="SAM" id="MobiDB-lite"/>
    </source>
</evidence>
<dbReference type="eggNOG" id="ENOG502S5ZG">
    <property type="taxonomic scope" value="Eukaryota"/>
</dbReference>
<sequence length="522" mass="57251">MTASLLPPPATFELSVNVEARDIYLFPSRKTSAEASLTDLGLASSSAASTSSATNNLNSAIIYASCELTVPPLDARTASSSSSSAQQGRRRLKSLTLSLVGRETIAFPSGRYEQNDTHDETANFDESLAQLLADPNGLEPRKTYRFERSFFVDHCSAPYQRSKFGRNVIKVVAKATFHGLFAKTLTAEKRVYLIDCEEDTGNEMLWYERTIARDSDSIGPYVLDARSNIFTVGGYLRLGFELLSPPAKLRTVACRAYVVQRCTLRSRRSKSGHTEEVTPERVRFLDLSRDDIRQSVLKLRRERAQEGASDDLTPGDLSGPLRFDSLVRLPDDDLIRPSTATGNNAAIRFEHSIELELDYVDGEACDGDKAKAAAAGPLLSVDGQKLKRFRIAWPATIGSCVCRWGSMTLPPYACVDPSLGEKGERMSLWPLAPSPPPVSRSFEASRAAAEGAGSSDVGGCAACTCTTALDTLLEFERGVLRQQESEMLQFDSGYGDRPESWECQRKSEPRPSWSSSSSFVSR</sequence>
<evidence type="ECO:0008006" key="4">
    <source>
        <dbReference type="Google" id="ProtNLM"/>
    </source>
</evidence>
<dbReference type="HOGENOM" id="CLU_521870_0_0_1"/>
<feature type="compositionally biased region" description="Low complexity" evidence="1">
    <location>
        <begin position="512"/>
        <end position="522"/>
    </location>
</feature>